<keyword evidence="3 10" id="KW-0819">tRNA processing</keyword>
<comment type="subunit">
    <text evidence="10">Homodimer. Heterotetramer of two MnmE and two MnmG subunits.</text>
</comment>
<comment type="cofactor">
    <cofactor evidence="10">
        <name>K(+)</name>
        <dbReference type="ChEBI" id="CHEBI:29103"/>
    </cofactor>
    <text evidence="10">Binds 1 potassium ion per subunit.</text>
</comment>
<dbReference type="PANTHER" id="PTHR42714">
    <property type="entry name" value="TRNA MODIFICATION GTPASE GTPBP3"/>
    <property type="match status" value="1"/>
</dbReference>
<dbReference type="Gene3D" id="1.20.120.430">
    <property type="entry name" value="tRNA modification GTPase MnmE domain 2"/>
    <property type="match status" value="1"/>
</dbReference>
<dbReference type="InterPro" id="IPR027266">
    <property type="entry name" value="TrmE/GcvT-like"/>
</dbReference>
<keyword evidence="4 10" id="KW-0479">Metal-binding</keyword>
<evidence type="ECO:0000313" key="14">
    <source>
        <dbReference type="Proteomes" id="UP000092024"/>
    </source>
</evidence>
<dbReference type="GO" id="GO:0030488">
    <property type="term" value="P:tRNA methylation"/>
    <property type="evidence" value="ECO:0007669"/>
    <property type="project" value="TreeGrafter"/>
</dbReference>
<keyword evidence="5 10" id="KW-0547">Nucleotide-binding</keyword>
<dbReference type="FunFam" id="3.40.50.300:FF:000494">
    <property type="entry name" value="tRNA modification GTPase MnmE"/>
    <property type="match status" value="1"/>
</dbReference>
<dbReference type="Pfam" id="PF01926">
    <property type="entry name" value="MMR_HSR1"/>
    <property type="match status" value="1"/>
</dbReference>
<name>A0A1A5YMB3_9BACL</name>
<dbReference type="RefSeq" id="WP_068681591.1">
    <property type="nucleotide sequence ID" value="NZ_LYPA01000045.1"/>
</dbReference>
<dbReference type="NCBIfam" id="NF003661">
    <property type="entry name" value="PRK05291.1-3"/>
    <property type="match status" value="1"/>
</dbReference>
<dbReference type="InterPro" id="IPR004520">
    <property type="entry name" value="GTPase_MnmE"/>
</dbReference>
<keyword evidence="2 10" id="KW-0963">Cytoplasm</keyword>
<dbReference type="GO" id="GO:0002098">
    <property type="term" value="P:tRNA wobble uridine modification"/>
    <property type="evidence" value="ECO:0007669"/>
    <property type="project" value="TreeGrafter"/>
</dbReference>
<feature type="binding site" evidence="10">
    <location>
        <position position="252"/>
    </location>
    <ligand>
        <name>K(+)</name>
        <dbReference type="ChEBI" id="CHEBI:29103"/>
    </ligand>
</feature>
<evidence type="ECO:0000256" key="2">
    <source>
        <dbReference type="ARBA" id="ARBA00022490"/>
    </source>
</evidence>
<feature type="binding site" evidence="10">
    <location>
        <position position="125"/>
    </location>
    <ligand>
        <name>(6S)-5-formyl-5,6,7,8-tetrahydrofolate</name>
        <dbReference type="ChEBI" id="CHEBI:57457"/>
    </ligand>
</feature>
<dbReference type="NCBIfam" id="TIGR00231">
    <property type="entry name" value="small_GTP"/>
    <property type="match status" value="1"/>
</dbReference>
<keyword evidence="6 10" id="KW-0378">Hydrolase</keyword>
<keyword evidence="14" id="KW-1185">Reference proteome</keyword>
<reference evidence="13 14" key="1">
    <citation type="submission" date="2016-05" db="EMBL/GenBank/DDBJ databases">
        <title>Paenibacillus oryzae. sp. nov., isolated from the rice root.</title>
        <authorList>
            <person name="Zhang J."/>
            <person name="Zhang X."/>
        </authorList>
    </citation>
    <scope>NUCLEOTIDE SEQUENCE [LARGE SCALE GENOMIC DNA]</scope>
    <source>
        <strain evidence="13 14">1DrF-4</strain>
    </source>
</reference>
<dbReference type="InterPro" id="IPR027368">
    <property type="entry name" value="MnmE_dom2"/>
</dbReference>
<dbReference type="SUPFAM" id="SSF52540">
    <property type="entry name" value="P-loop containing nucleoside triphosphate hydrolases"/>
    <property type="match status" value="1"/>
</dbReference>
<accession>A0A1A5YMB3</accession>
<feature type="binding site" evidence="10">
    <location>
        <position position="256"/>
    </location>
    <ligand>
        <name>Mg(2+)</name>
        <dbReference type="ChEBI" id="CHEBI:18420"/>
    </ligand>
</feature>
<evidence type="ECO:0000256" key="4">
    <source>
        <dbReference type="ARBA" id="ARBA00022723"/>
    </source>
</evidence>
<sequence length="459" mass="50062">MIHDTIAAISTAVGEGGIAIIRISGPDAIIGADHIFASKISLKDAESHTVHYGHITDPVSGEKVEEVLVTLMRGPRSFTGEDVVEINAHGGVIAVRKVLDLVLQQDGIRIAEPGEFTKRAFLNGRIDLMQAEAVIDLIRSKSDRAFTVARKQAEGLLSRKIKALRGTVIELLAHIEVNIDYPEHDVEEMTSAYIREQCLLAIAELDKLLKTASEGKILREGIMTAIVGRPNVGKSSLMNVLTQEEKAIVTDIPGTTRDVIEQFVTINGIPLRLLDTAGIRETSDVVERIGVERSRDALQGADLILLLLNHNEPLHADDRELLQQLEGRQVIVIVNKNDLPGRLELDEVAGIMPTAPIVHMSVLQESGLDQLEKSISDLFFEGGLEAADLTYVSNVRHISLLNRAKSSLEDAIEATYSGIPIDVIQIDARLAWESLGEILGDEAGDSLIDQIFSQFCLGK</sequence>
<evidence type="ECO:0000256" key="11">
    <source>
        <dbReference type="RuleBase" id="RU003313"/>
    </source>
</evidence>
<dbReference type="NCBIfam" id="TIGR00450">
    <property type="entry name" value="mnmE_trmE_thdF"/>
    <property type="match status" value="1"/>
</dbReference>
<keyword evidence="9 10" id="KW-0342">GTP-binding</keyword>
<comment type="caution">
    <text evidence="13">The sequence shown here is derived from an EMBL/GenBank/DDBJ whole genome shotgun (WGS) entry which is preliminary data.</text>
</comment>
<keyword evidence="8 10" id="KW-0630">Potassium</keyword>
<dbReference type="InterPro" id="IPR005225">
    <property type="entry name" value="Small_GTP-bd"/>
</dbReference>
<feature type="binding site" evidence="10">
    <location>
        <position position="235"/>
    </location>
    <ligand>
        <name>Mg(2+)</name>
        <dbReference type="ChEBI" id="CHEBI:18420"/>
    </ligand>
</feature>
<keyword evidence="7 10" id="KW-0460">Magnesium</keyword>
<dbReference type="GO" id="GO:0003924">
    <property type="term" value="F:GTPase activity"/>
    <property type="evidence" value="ECO:0007669"/>
    <property type="project" value="UniProtKB-UniRule"/>
</dbReference>
<comment type="subcellular location">
    <subcellularLocation>
        <location evidence="10">Cytoplasm</location>
    </subcellularLocation>
</comment>
<feature type="binding site" evidence="10">
    <location>
        <position position="231"/>
    </location>
    <ligand>
        <name>K(+)</name>
        <dbReference type="ChEBI" id="CHEBI:29103"/>
    </ligand>
</feature>
<feature type="binding site" evidence="10">
    <location>
        <position position="459"/>
    </location>
    <ligand>
        <name>(6S)-5-formyl-5,6,7,8-tetrahydrofolate</name>
        <dbReference type="ChEBI" id="CHEBI:57457"/>
    </ligand>
</feature>
<dbReference type="EMBL" id="LYPA01000045">
    <property type="protein sequence ID" value="OBR66678.1"/>
    <property type="molecule type" value="Genomic_DNA"/>
</dbReference>
<dbReference type="EC" id="3.6.-.-" evidence="10"/>
<feature type="domain" description="TrmE-type G" evidence="12">
    <location>
        <begin position="221"/>
        <end position="380"/>
    </location>
</feature>
<dbReference type="PANTHER" id="PTHR42714:SF2">
    <property type="entry name" value="TRNA MODIFICATION GTPASE GTPBP3, MITOCHONDRIAL"/>
    <property type="match status" value="1"/>
</dbReference>
<dbReference type="GO" id="GO:0005525">
    <property type="term" value="F:GTP binding"/>
    <property type="evidence" value="ECO:0007669"/>
    <property type="project" value="UniProtKB-UniRule"/>
</dbReference>
<dbReference type="CDD" id="cd14858">
    <property type="entry name" value="TrmE_N"/>
    <property type="match status" value="1"/>
</dbReference>
<feature type="binding site" evidence="10">
    <location>
        <position position="255"/>
    </location>
    <ligand>
        <name>K(+)</name>
        <dbReference type="ChEBI" id="CHEBI:29103"/>
    </ligand>
</feature>
<evidence type="ECO:0000259" key="12">
    <source>
        <dbReference type="PROSITE" id="PS51709"/>
    </source>
</evidence>
<evidence type="ECO:0000256" key="5">
    <source>
        <dbReference type="ARBA" id="ARBA00022741"/>
    </source>
</evidence>
<evidence type="ECO:0000256" key="1">
    <source>
        <dbReference type="ARBA" id="ARBA00011043"/>
    </source>
</evidence>
<dbReference type="STRING" id="1844972.A7K91_07445"/>
<evidence type="ECO:0000256" key="3">
    <source>
        <dbReference type="ARBA" id="ARBA00022694"/>
    </source>
</evidence>
<dbReference type="InterPro" id="IPR006073">
    <property type="entry name" value="GTP-bd"/>
</dbReference>
<evidence type="ECO:0000256" key="10">
    <source>
        <dbReference type="HAMAP-Rule" id="MF_00379"/>
    </source>
</evidence>
<proteinExistence type="inferred from homology"/>
<evidence type="ECO:0000256" key="8">
    <source>
        <dbReference type="ARBA" id="ARBA00022958"/>
    </source>
</evidence>
<evidence type="ECO:0000256" key="7">
    <source>
        <dbReference type="ARBA" id="ARBA00022842"/>
    </source>
</evidence>
<dbReference type="GO" id="GO:0005829">
    <property type="term" value="C:cytosol"/>
    <property type="evidence" value="ECO:0007669"/>
    <property type="project" value="TreeGrafter"/>
</dbReference>
<comment type="function">
    <text evidence="10">Exhibits a very high intrinsic GTPase hydrolysis rate. Involved in the addition of a carboxymethylaminomethyl (cmnm) group at the wobble position (U34) of certain tRNAs, forming tRNA-cmnm(5)s(2)U34.</text>
</comment>
<dbReference type="Gene3D" id="3.30.1360.120">
    <property type="entry name" value="Probable tRNA modification gtpase trme, domain 1"/>
    <property type="match status" value="1"/>
</dbReference>
<feature type="binding site" evidence="10">
    <location>
        <begin position="231"/>
        <end position="236"/>
    </location>
    <ligand>
        <name>GTP</name>
        <dbReference type="ChEBI" id="CHEBI:37565"/>
    </ligand>
</feature>
<comment type="similarity">
    <text evidence="1 10 11">Belongs to the TRAFAC class TrmE-Era-EngA-EngB-Septin-like GTPase superfamily. TrmE GTPase family.</text>
</comment>
<dbReference type="PROSITE" id="PS51709">
    <property type="entry name" value="G_TRME"/>
    <property type="match status" value="1"/>
</dbReference>
<feature type="binding site" evidence="10">
    <location>
        <begin position="275"/>
        <end position="278"/>
    </location>
    <ligand>
        <name>GTP</name>
        <dbReference type="ChEBI" id="CHEBI:37565"/>
    </ligand>
</feature>
<dbReference type="AlphaFoldDB" id="A0A1A5YMB3"/>
<feature type="binding site" evidence="10">
    <location>
        <begin position="250"/>
        <end position="256"/>
    </location>
    <ligand>
        <name>GTP</name>
        <dbReference type="ChEBI" id="CHEBI:37565"/>
    </ligand>
</feature>
<organism evidence="13 14">
    <name type="scientific">Paenibacillus oryzae</name>
    <dbReference type="NCBI Taxonomy" id="1844972"/>
    <lineage>
        <taxon>Bacteria</taxon>
        <taxon>Bacillati</taxon>
        <taxon>Bacillota</taxon>
        <taxon>Bacilli</taxon>
        <taxon>Bacillales</taxon>
        <taxon>Paenibacillaceae</taxon>
        <taxon>Paenibacillus</taxon>
    </lineage>
</organism>
<protein>
    <recommendedName>
        <fullName evidence="10">tRNA modification GTPase MnmE</fullName>
        <ecNumber evidence="10">3.6.-.-</ecNumber>
    </recommendedName>
</protein>
<dbReference type="InterPro" id="IPR025867">
    <property type="entry name" value="MnmE_helical"/>
</dbReference>
<feature type="binding site" evidence="10">
    <location>
        <position position="250"/>
    </location>
    <ligand>
        <name>K(+)</name>
        <dbReference type="ChEBI" id="CHEBI:29103"/>
    </ligand>
</feature>
<dbReference type="Pfam" id="PF12631">
    <property type="entry name" value="MnmE_helical"/>
    <property type="match status" value="1"/>
</dbReference>
<dbReference type="OrthoDB" id="9805918at2"/>
<dbReference type="GO" id="GO:0046872">
    <property type="term" value="F:metal ion binding"/>
    <property type="evidence" value="ECO:0007669"/>
    <property type="project" value="UniProtKB-KW"/>
</dbReference>
<dbReference type="Proteomes" id="UP000092024">
    <property type="component" value="Unassembled WGS sequence"/>
</dbReference>
<dbReference type="InterPro" id="IPR027417">
    <property type="entry name" value="P-loop_NTPase"/>
</dbReference>
<gene>
    <name evidence="10" type="primary">mnmE</name>
    <name evidence="10" type="synonym">trmE</name>
    <name evidence="13" type="ORF">A7K91_07445</name>
</gene>
<dbReference type="InterPro" id="IPR031168">
    <property type="entry name" value="G_TrmE"/>
</dbReference>
<dbReference type="HAMAP" id="MF_00379">
    <property type="entry name" value="GTPase_MnmE"/>
    <property type="match status" value="1"/>
</dbReference>
<dbReference type="Gene3D" id="3.40.50.300">
    <property type="entry name" value="P-loop containing nucleotide triphosphate hydrolases"/>
    <property type="match status" value="1"/>
</dbReference>
<evidence type="ECO:0000313" key="13">
    <source>
        <dbReference type="EMBL" id="OBR66678.1"/>
    </source>
</evidence>
<dbReference type="InterPro" id="IPR018948">
    <property type="entry name" value="GTP-bd_TrmE_N"/>
</dbReference>
<feature type="binding site" evidence="10">
    <location>
        <position position="85"/>
    </location>
    <ligand>
        <name>(6S)-5-formyl-5,6,7,8-tetrahydrofolate</name>
        <dbReference type="ChEBI" id="CHEBI:57457"/>
    </ligand>
</feature>
<dbReference type="CDD" id="cd04164">
    <property type="entry name" value="trmE"/>
    <property type="match status" value="1"/>
</dbReference>
<dbReference type="GO" id="GO:0042802">
    <property type="term" value="F:identical protein binding"/>
    <property type="evidence" value="ECO:0007669"/>
    <property type="project" value="UniProtKB-ARBA"/>
</dbReference>
<dbReference type="FunFam" id="3.30.1360.120:FF:000003">
    <property type="entry name" value="tRNA modification GTPase MnmE"/>
    <property type="match status" value="1"/>
</dbReference>
<feature type="binding site" evidence="10">
    <location>
        <position position="22"/>
    </location>
    <ligand>
        <name>(6S)-5-formyl-5,6,7,8-tetrahydrofolate</name>
        <dbReference type="ChEBI" id="CHEBI:57457"/>
    </ligand>
</feature>
<dbReference type="SUPFAM" id="SSF116878">
    <property type="entry name" value="TrmE connector domain"/>
    <property type="match status" value="1"/>
</dbReference>
<evidence type="ECO:0000256" key="9">
    <source>
        <dbReference type="ARBA" id="ARBA00023134"/>
    </source>
</evidence>
<dbReference type="Pfam" id="PF10396">
    <property type="entry name" value="TrmE_N"/>
    <property type="match status" value="1"/>
</dbReference>
<evidence type="ECO:0000256" key="6">
    <source>
        <dbReference type="ARBA" id="ARBA00022801"/>
    </source>
</evidence>
<comment type="caution">
    <text evidence="10">Lacks conserved residue(s) required for the propagation of feature annotation.</text>
</comment>